<protein>
    <submittedName>
        <fullName evidence="1">Uncharacterized protein</fullName>
    </submittedName>
</protein>
<comment type="caution">
    <text evidence="1">The sequence shown here is derived from an EMBL/GenBank/DDBJ whole genome shotgun (WGS) entry which is preliminary data.</text>
</comment>
<organism evidence="1 2">
    <name type="scientific">Streptomyces lavendofoliae</name>
    <dbReference type="NCBI Taxonomy" id="67314"/>
    <lineage>
        <taxon>Bacteria</taxon>
        <taxon>Bacillati</taxon>
        <taxon>Actinomycetota</taxon>
        <taxon>Actinomycetes</taxon>
        <taxon>Kitasatosporales</taxon>
        <taxon>Streptomycetaceae</taxon>
        <taxon>Streptomyces</taxon>
    </lineage>
</organism>
<proteinExistence type="predicted"/>
<evidence type="ECO:0000313" key="2">
    <source>
        <dbReference type="Proteomes" id="UP000636661"/>
    </source>
</evidence>
<sequence>MDQDRTPQDLAYAAADTIRELNHATKSVSAFHGEHGFRGAAPANLSSTVQGLITLTDRMPQSLQQLRRGLQQLEEEQQIRMADGTEPGEGVSTALRALLNAEEAIRAANHALRTAGAPMAAMGGYLDETLDEDDDAVV</sequence>
<name>A0A918I3C9_9ACTN</name>
<keyword evidence="2" id="KW-1185">Reference proteome</keyword>
<gene>
    <name evidence="1" type="ORF">GCM10010274_59060</name>
</gene>
<accession>A0A918I3C9</accession>
<dbReference type="Proteomes" id="UP000636661">
    <property type="component" value="Unassembled WGS sequence"/>
</dbReference>
<dbReference type="AlphaFoldDB" id="A0A918I3C9"/>
<reference evidence="1" key="2">
    <citation type="submission" date="2020-09" db="EMBL/GenBank/DDBJ databases">
        <authorList>
            <person name="Sun Q."/>
            <person name="Ohkuma M."/>
        </authorList>
    </citation>
    <scope>NUCLEOTIDE SEQUENCE</scope>
    <source>
        <strain evidence="1">JCM 4391</strain>
    </source>
</reference>
<evidence type="ECO:0000313" key="1">
    <source>
        <dbReference type="EMBL" id="GGU62459.1"/>
    </source>
</evidence>
<reference evidence="1" key="1">
    <citation type="journal article" date="2014" name="Int. J. Syst. Evol. Microbiol.">
        <title>Complete genome sequence of Corynebacterium casei LMG S-19264T (=DSM 44701T), isolated from a smear-ripened cheese.</title>
        <authorList>
            <consortium name="US DOE Joint Genome Institute (JGI-PGF)"/>
            <person name="Walter F."/>
            <person name="Albersmeier A."/>
            <person name="Kalinowski J."/>
            <person name="Ruckert C."/>
        </authorList>
    </citation>
    <scope>NUCLEOTIDE SEQUENCE</scope>
    <source>
        <strain evidence="1">JCM 4391</strain>
    </source>
</reference>
<dbReference type="EMBL" id="BMTP01000020">
    <property type="protein sequence ID" value="GGU62459.1"/>
    <property type="molecule type" value="Genomic_DNA"/>
</dbReference>
<dbReference type="RefSeq" id="WP_069456265.1">
    <property type="nucleotide sequence ID" value="NZ_BMTP01000020.1"/>
</dbReference>